<evidence type="ECO:0000313" key="3">
    <source>
        <dbReference type="Proteomes" id="UP000640786"/>
    </source>
</evidence>
<keyword evidence="1" id="KW-1133">Transmembrane helix</keyword>
<name>A0ABR8R774_9BACI</name>
<reference evidence="2 3" key="1">
    <citation type="submission" date="2020-08" db="EMBL/GenBank/DDBJ databases">
        <title>A Genomic Blueprint of the Chicken Gut Microbiome.</title>
        <authorList>
            <person name="Gilroy R."/>
            <person name="Ravi A."/>
            <person name="Getino M."/>
            <person name="Pursley I."/>
            <person name="Horton D.L."/>
            <person name="Alikhan N.-F."/>
            <person name="Baker D."/>
            <person name="Gharbi K."/>
            <person name="Hall N."/>
            <person name="Watson M."/>
            <person name="Adriaenssens E.M."/>
            <person name="Foster-Nyarko E."/>
            <person name="Jarju S."/>
            <person name="Secka A."/>
            <person name="Antonio M."/>
            <person name="Oren A."/>
            <person name="Chaudhuri R."/>
            <person name="La Ragione R.M."/>
            <person name="Hildebrand F."/>
            <person name="Pallen M.J."/>
        </authorList>
    </citation>
    <scope>NUCLEOTIDE SEQUENCE [LARGE SCALE GENOMIC DNA]</scope>
    <source>
        <strain evidence="2 3">Sa2BUA9</strain>
    </source>
</reference>
<evidence type="ECO:0000313" key="2">
    <source>
        <dbReference type="EMBL" id="MBD7943559.1"/>
    </source>
</evidence>
<feature type="transmembrane region" description="Helical" evidence="1">
    <location>
        <begin position="64"/>
        <end position="81"/>
    </location>
</feature>
<keyword evidence="1" id="KW-0472">Membrane</keyword>
<comment type="caution">
    <text evidence="2">The sequence shown here is derived from an EMBL/GenBank/DDBJ whole genome shotgun (WGS) entry which is preliminary data.</text>
</comment>
<proteinExistence type="predicted"/>
<sequence length="102" mass="11939">MFINGILVLGIIVSFVWYFYFKTKQLRATLPIRKKWYTAKASVCLGAFILFFGINFLVIYQSAITYVVSILFILIGGYFMYHNYKAAKHYGQFVQEELNLNQ</sequence>
<organism evidence="2 3">
    <name type="scientific">Psychrobacillus faecigallinarum</name>
    <dbReference type="NCBI Taxonomy" id="2762235"/>
    <lineage>
        <taxon>Bacteria</taxon>
        <taxon>Bacillati</taxon>
        <taxon>Bacillota</taxon>
        <taxon>Bacilli</taxon>
        <taxon>Bacillales</taxon>
        <taxon>Bacillaceae</taxon>
        <taxon>Psychrobacillus</taxon>
    </lineage>
</organism>
<dbReference type="RefSeq" id="WP_144535392.1">
    <property type="nucleotide sequence ID" value="NZ_JACSQO010000002.1"/>
</dbReference>
<accession>A0ABR8R774</accession>
<evidence type="ECO:0000256" key="1">
    <source>
        <dbReference type="SAM" id="Phobius"/>
    </source>
</evidence>
<keyword evidence="3" id="KW-1185">Reference proteome</keyword>
<feature type="transmembrane region" description="Helical" evidence="1">
    <location>
        <begin position="6"/>
        <end position="21"/>
    </location>
</feature>
<dbReference type="EMBL" id="JACSQO010000002">
    <property type="protein sequence ID" value="MBD7943559.1"/>
    <property type="molecule type" value="Genomic_DNA"/>
</dbReference>
<dbReference type="InterPro" id="IPR025618">
    <property type="entry name" value="YtpI"/>
</dbReference>
<dbReference type="Pfam" id="PF14007">
    <property type="entry name" value="YtpI"/>
    <property type="match status" value="1"/>
</dbReference>
<gene>
    <name evidence="2" type="ORF">H9650_05450</name>
</gene>
<feature type="transmembrane region" description="Helical" evidence="1">
    <location>
        <begin position="41"/>
        <end position="58"/>
    </location>
</feature>
<protein>
    <submittedName>
        <fullName evidence="2">YtpI family protein</fullName>
    </submittedName>
</protein>
<keyword evidence="1" id="KW-0812">Transmembrane</keyword>
<dbReference type="Proteomes" id="UP000640786">
    <property type="component" value="Unassembled WGS sequence"/>
</dbReference>